<dbReference type="Gene3D" id="3.90.1300.10">
    <property type="entry name" value="Amidase signature (AS) domain"/>
    <property type="match status" value="1"/>
</dbReference>
<dbReference type="PANTHER" id="PTHR43372:SF3">
    <property type="entry name" value="AT07710P-RELATED"/>
    <property type="match status" value="1"/>
</dbReference>
<dbReference type="EMBL" id="GEDC01011786">
    <property type="protein sequence ID" value="JAS25512.1"/>
    <property type="molecule type" value="Transcribed_RNA"/>
</dbReference>
<accession>A0A1B6DIM6</accession>
<dbReference type="InterPro" id="IPR023631">
    <property type="entry name" value="Amidase_dom"/>
</dbReference>
<dbReference type="PIRSF" id="PIRSF001221">
    <property type="entry name" value="Amidase_fungi"/>
    <property type="match status" value="1"/>
</dbReference>
<reference evidence="5" key="1">
    <citation type="submission" date="2015-12" db="EMBL/GenBank/DDBJ databases">
        <title>De novo transcriptome assembly of four potential Pierce s Disease insect vectors from Arizona vineyards.</title>
        <authorList>
            <person name="Tassone E.E."/>
        </authorList>
    </citation>
    <scope>NUCLEOTIDE SEQUENCE</scope>
</reference>
<organism evidence="5">
    <name type="scientific">Clastoptera arizonana</name>
    <name type="common">Arizona spittle bug</name>
    <dbReference type="NCBI Taxonomy" id="38151"/>
    <lineage>
        <taxon>Eukaryota</taxon>
        <taxon>Metazoa</taxon>
        <taxon>Ecdysozoa</taxon>
        <taxon>Arthropoda</taxon>
        <taxon>Hexapoda</taxon>
        <taxon>Insecta</taxon>
        <taxon>Pterygota</taxon>
        <taxon>Neoptera</taxon>
        <taxon>Paraneoptera</taxon>
        <taxon>Hemiptera</taxon>
        <taxon>Auchenorrhyncha</taxon>
        <taxon>Cercopoidea</taxon>
        <taxon>Clastopteridae</taxon>
        <taxon>Clastoptera</taxon>
    </lineage>
</organism>
<evidence type="ECO:0000256" key="3">
    <source>
        <dbReference type="SAM" id="Phobius"/>
    </source>
</evidence>
<feature type="transmembrane region" description="Helical" evidence="3">
    <location>
        <begin position="7"/>
        <end position="26"/>
    </location>
</feature>
<keyword evidence="3" id="KW-0472">Membrane</keyword>
<gene>
    <name evidence="6" type="ORF">g.17728</name>
    <name evidence="5" type="ORF">g.17729</name>
</gene>
<keyword evidence="3" id="KW-1133">Transmembrane helix</keyword>
<dbReference type="InterPro" id="IPR052739">
    <property type="entry name" value="FAAH2"/>
</dbReference>
<evidence type="ECO:0000313" key="6">
    <source>
        <dbReference type="EMBL" id="JAS30109.1"/>
    </source>
</evidence>
<dbReference type="Pfam" id="PF01425">
    <property type="entry name" value="Amidase"/>
    <property type="match status" value="1"/>
</dbReference>
<dbReference type="GO" id="GO:0012505">
    <property type="term" value="C:endomembrane system"/>
    <property type="evidence" value="ECO:0007669"/>
    <property type="project" value="TreeGrafter"/>
</dbReference>
<dbReference type="PROSITE" id="PS00571">
    <property type="entry name" value="AMIDASES"/>
    <property type="match status" value="1"/>
</dbReference>
<feature type="active site" description="Acyl-ester intermediate" evidence="2">
    <location>
        <position position="223"/>
    </location>
</feature>
<dbReference type="SUPFAM" id="SSF75304">
    <property type="entry name" value="Amidase signature (AS) enzymes"/>
    <property type="match status" value="1"/>
</dbReference>
<evidence type="ECO:0000256" key="1">
    <source>
        <dbReference type="ARBA" id="ARBA00009199"/>
    </source>
</evidence>
<feature type="active site" description="Charge relay system" evidence="2">
    <location>
        <position position="199"/>
    </location>
</feature>
<keyword evidence="3" id="KW-0812">Transmembrane</keyword>
<evidence type="ECO:0000256" key="2">
    <source>
        <dbReference type="PIRSR" id="PIRSR001221-1"/>
    </source>
</evidence>
<dbReference type="InterPro" id="IPR020556">
    <property type="entry name" value="Amidase_CS"/>
</dbReference>
<sequence>MEIGIRIVGALQILISWLTSPIYYLLSLNRVKQIPQIRNPILLESASSLARKIRNQELTSEQVVRAFIIRCKEVNPLINAIVEERFTAALGEAHDVDVFILSGVKTTEEMERDTPFLGVPFTVKESNALKGMSQAVGCLPRAGMKADRDGVAVENLRKAGGIPILVSNTPELCLCWESNNLITGRSNNPYDLSRTPGGSSGGEAALISSGASVFGVASDIAGSIRIPSMFTGLFGHKPTPGFVSLNGHVPNSGDNFEKFLTVGPIVRYAEDLKPIMKIMAGDKAKDLRLDEEVDISKVRVVFKDEMSKSKVMVPVAPEINKAMHKAIDHLSLTRKCTVQDKNAELEEILNDTVEISCSVFFQMEGIPDLMSMSANDDPKNKKNPYVELFKSIFGLSEYSLAGILFTILHKINCLIPQSKTAYYNSRNEELKAKLIDILGEDGVFFYPTHPIPAYHHNQFTMKTSGVAYSMIFNTLGFPSTHVPMGLNKDGLPIGFQVIGAPKQDRLCLAMAKELESAFGGWVAPS</sequence>
<comment type="similarity">
    <text evidence="1">Belongs to the amidase family.</text>
</comment>
<evidence type="ECO:0000259" key="4">
    <source>
        <dbReference type="Pfam" id="PF01425"/>
    </source>
</evidence>
<dbReference type="EMBL" id="GEDC01007189">
    <property type="protein sequence ID" value="JAS30109.1"/>
    <property type="molecule type" value="Transcribed_RNA"/>
</dbReference>
<dbReference type="InterPro" id="IPR036928">
    <property type="entry name" value="AS_sf"/>
</dbReference>
<feature type="active site" description="Charge relay system" evidence="2">
    <location>
        <position position="124"/>
    </location>
</feature>
<dbReference type="AlphaFoldDB" id="A0A1B6DIM6"/>
<name>A0A1B6DIM6_9HEMI</name>
<protein>
    <recommendedName>
        <fullName evidence="4">Amidase domain-containing protein</fullName>
    </recommendedName>
</protein>
<feature type="domain" description="Amidase" evidence="4">
    <location>
        <begin position="63"/>
        <end position="508"/>
    </location>
</feature>
<proteinExistence type="inferred from homology"/>
<evidence type="ECO:0000313" key="5">
    <source>
        <dbReference type="EMBL" id="JAS25512.1"/>
    </source>
</evidence>
<dbReference type="PANTHER" id="PTHR43372">
    <property type="entry name" value="FATTY-ACID AMIDE HYDROLASE"/>
    <property type="match status" value="1"/>
</dbReference>